<proteinExistence type="inferred from homology"/>
<comment type="similarity">
    <text evidence="1">Belongs to the glycosyl hydrolase 2 family.</text>
</comment>
<dbReference type="SUPFAM" id="SSF49303">
    <property type="entry name" value="beta-Galactosidase/glucuronidase domain"/>
    <property type="match status" value="1"/>
</dbReference>
<evidence type="ECO:0000256" key="1">
    <source>
        <dbReference type="ARBA" id="ARBA00007401"/>
    </source>
</evidence>
<evidence type="ECO:0000259" key="7">
    <source>
        <dbReference type="Pfam" id="PF18962"/>
    </source>
</evidence>
<dbReference type="InterPro" id="IPR006104">
    <property type="entry name" value="Glyco_hydro_2_N"/>
</dbReference>
<dbReference type="EMBL" id="DRQG01000127">
    <property type="protein sequence ID" value="HGY56738.1"/>
    <property type="molecule type" value="Genomic_DNA"/>
</dbReference>
<dbReference type="InterPro" id="IPR008979">
    <property type="entry name" value="Galactose-bd-like_sf"/>
</dbReference>
<accession>A0A7V4U2I4</accession>
<dbReference type="InterPro" id="IPR051913">
    <property type="entry name" value="GH2_Domain-Containing"/>
</dbReference>
<protein>
    <submittedName>
        <fullName evidence="8">T9SS type A sorting domain-containing protein</fullName>
    </submittedName>
</protein>
<dbReference type="Gene3D" id="3.20.20.80">
    <property type="entry name" value="Glycosidases"/>
    <property type="match status" value="1"/>
</dbReference>
<dbReference type="SUPFAM" id="SSF49785">
    <property type="entry name" value="Galactose-binding domain-like"/>
    <property type="match status" value="1"/>
</dbReference>
<dbReference type="Gene3D" id="2.60.120.260">
    <property type="entry name" value="Galactose-binding domain-like"/>
    <property type="match status" value="1"/>
</dbReference>
<evidence type="ECO:0000259" key="4">
    <source>
        <dbReference type="Pfam" id="PF00703"/>
    </source>
</evidence>
<feature type="domain" description="Glycosyl hydrolases family 2 sugar binding" evidence="6">
    <location>
        <begin position="86"/>
        <end position="210"/>
    </location>
</feature>
<dbReference type="InterPro" id="IPR026444">
    <property type="entry name" value="Secre_tail"/>
</dbReference>
<dbReference type="NCBIfam" id="TIGR04183">
    <property type="entry name" value="Por_Secre_tail"/>
    <property type="match status" value="1"/>
</dbReference>
<dbReference type="InterPro" id="IPR006103">
    <property type="entry name" value="Glyco_hydro_2_cat"/>
</dbReference>
<dbReference type="Pfam" id="PF02837">
    <property type="entry name" value="Glyco_hydro_2_N"/>
    <property type="match status" value="1"/>
</dbReference>
<dbReference type="AlphaFoldDB" id="A0A7V4U2I4"/>
<dbReference type="Pfam" id="PF00703">
    <property type="entry name" value="Glyco_hydro_2"/>
    <property type="match status" value="1"/>
</dbReference>
<dbReference type="Proteomes" id="UP000885779">
    <property type="component" value="Unassembled WGS sequence"/>
</dbReference>
<dbReference type="GO" id="GO:0004553">
    <property type="term" value="F:hydrolase activity, hydrolyzing O-glycosyl compounds"/>
    <property type="evidence" value="ECO:0007669"/>
    <property type="project" value="InterPro"/>
</dbReference>
<evidence type="ECO:0000259" key="6">
    <source>
        <dbReference type="Pfam" id="PF02837"/>
    </source>
</evidence>
<dbReference type="SUPFAM" id="SSF51445">
    <property type="entry name" value="(Trans)glycosidases"/>
    <property type="match status" value="1"/>
</dbReference>
<dbReference type="InterPro" id="IPR036156">
    <property type="entry name" value="Beta-gal/glucu_dom_sf"/>
</dbReference>
<dbReference type="InterPro" id="IPR006102">
    <property type="entry name" value="Ig-like_GH2"/>
</dbReference>
<gene>
    <name evidence="8" type="ORF">ENK44_13615</name>
</gene>
<evidence type="ECO:0000256" key="2">
    <source>
        <dbReference type="ARBA" id="ARBA00022801"/>
    </source>
</evidence>
<dbReference type="Pfam" id="PF18962">
    <property type="entry name" value="Por_Secre_tail"/>
    <property type="match status" value="1"/>
</dbReference>
<evidence type="ECO:0000313" key="8">
    <source>
        <dbReference type="EMBL" id="HGY56738.1"/>
    </source>
</evidence>
<dbReference type="Gene3D" id="2.60.40.10">
    <property type="entry name" value="Immunoglobulins"/>
    <property type="match status" value="1"/>
</dbReference>
<dbReference type="Gene3D" id="2.60.40.4070">
    <property type="match status" value="1"/>
</dbReference>
<keyword evidence="3" id="KW-0326">Glycosidase</keyword>
<dbReference type="PANTHER" id="PTHR42732:SF2">
    <property type="entry name" value="BETA-MANNOSIDASE"/>
    <property type="match status" value="1"/>
</dbReference>
<dbReference type="InterPro" id="IPR017853">
    <property type="entry name" value="GH"/>
</dbReference>
<dbReference type="InterPro" id="IPR013783">
    <property type="entry name" value="Ig-like_fold"/>
</dbReference>
<reference evidence="8" key="1">
    <citation type="journal article" date="2020" name="mSystems">
        <title>Genome- and Community-Level Interaction Insights into Carbon Utilization and Element Cycling Functions of Hydrothermarchaeota in Hydrothermal Sediment.</title>
        <authorList>
            <person name="Zhou Z."/>
            <person name="Liu Y."/>
            <person name="Xu W."/>
            <person name="Pan J."/>
            <person name="Luo Z.H."/>
            <person name="Li M."/>
        </authorList>
    </citation>
    <scope>NUCLEOTIDE SEQUENCE [LARGE SCALE GENOMIC DNA]</scope>
    <source>
        <strain evidence="8">HyVt-577</strain>
    </source>
</reference>
<feature type="domain" description="Secretion system C-terminal sorting" evidence="7">
    <location>
        <begin position="605"/>
        <end position="680"/>
    </location>
</feature>
<keyword evidence="2" id="KW-0378">Hydrolase</keyword>
<feature type="domain" description="Glycoside hydrolase family 2 catalytic" evidence="5">
    <location>
        <begin position="350"/>
        <end position="459"/>
    </location>
</feature>
<dbReference type="GO" id="GO:0005975">
    <property type="term" value="P:carbohydrate metabolic process"/>
    <property type="evidence" value="ECO:0007669"/>
    <property type="project" value="InterPro"/>
</dbReference>
<organism evidence="8">
    <name type="scientific">Caldithrix abyssi</name>
    <dbReference type="NCBI Taxonomy" id="187145"/>
    <lineage>
        <taxon>Bacteria</taxon>
        <taxon>Pseudomonadati</taxon>
        <taxon>Calditrichota</taxon>
        <taxon>Calditrichia</taxon>
        <taxon>Calditrichales</taxon>
        <taxon>Calditrichaceae</taxon>
        <taxon>Caldithrix</taxon>
    </lineage>
</organism>
<name>A0A7V4U2I4_CALAY</name>
<evidence type="ECO:0000259" key="5">
    <source>
        <dbReference type="Pfam" id="PF02836"/>
    </source>
</evidence>
<feature type="domain" description="Glycoside hydrolase family 2 immunoglobulin-like beta-sandwich" evidence="4">
    <location>
        <begin position="213"/>
        <end position="306"/>
    </location>
</feature>
<sequence length="683" mass="77887">MSLRVLIILLFIYDIALYAGWQPKEAPLMTSWGENIDPYNVLPEYPRPQLQRTNWINLNGLWQFEQAGADDAVPTGAVVLQDTILVPFPVESALSGIMQQINRMWYKRHFSYQAKYTDEKVLLHFGAVDWHSKIWINGTLVGEHKGGYDPFSIDISAYVHDGGDNELIVWVYDPTDEGQQPIGKQKRVPESIWFTSCSGIWQTVWLEQLPSFYITDVEIRTNIENGTIYIDPQVNDPGVNANLKALVRLNDNIVYQKEMYGVNPFTVTLSDARLWSPEDPVLYDIEIILDNLTVEDDTVRTYTGLRKIHLGKDKNGYTRIMLNNKVYFNLGPLDQGYWPDGVYTAPGDEALKFDIEYAKKLGFNMIRKHVKVEPARWYYWADKIGMLVWQDMPNGKNETPEARTQFQSELTAMIENLKHFPSIVQWVVFNENWGKYNAPAVVTLVEQLDSTRLINQNSGWNVGGFDDHVGNINDLHAYPGPVAPSPENERAGICGEYGGIWSQPEGHSWTEFTGEGYQDPNDIINAYSSLSDSLQKLIETRGLSAGVYTEITDVEKEYAGFISYDRKYEKVNYLPVYFTNRNTIATAMTEPHPAQPRRFELYQNFPNPFNPSTVIGYVLDSPAHVELAVYNVLGQKIATFLNGKQPAGEHKVTVEMGDMPSGVYYYRLSTGKLQKTRKMVLLR</sequence>
<comment type="caution">
    <text evidence="8">The sequence shown here is derived from an EMBL/GenBank/DDBJ whole genome shotgun (WGS) entry which is preliminary data.</text>
</comment>
<evidence type="ECO:0000256" key="3">
    <source>
        <dbReference type="ARBA" id="ARBA00023295"/>
    </source>
</evidence>
<dbReference type="Pfam" id="PF02836">
    <property type="entry name" value="Glyco_hydro_2_C"/>
    <property type="match status" value="1"/>
</dbReference>
<dbReference type="PANTHER" id="PTHR42732">
    <property type="entry name" value="BETA-GALACTOSIDASE"/>
    <property type="match status" value="1"/>
</dbReference>